<feature type="modified residue" description="N6-(pyridoxal phosphate)lysine" evidence="9">
    <location>
        <position position="212"/>
    </location>
</feature>
<dbReference type="KEGG" id="cmah:C1I91_26895"/>
<feature type="coiled-coil region" evidence="10">
    <location>
        <begin position="257"/>
        <end position="284"/>
    </location>
</feature>
<keyword evidence="13" id="KW-1185">Reference proteome</keyword>
<dbReference type="Gene3D" id="3.90.1150.10">
    <property type="entry name" value="Aspartate Aminotransferase, domain 1"/>
    <property type="match status" value="1"/>
</dbReference>
<evidence type="ECO:0000256" key="1">
    <source>
        <dbReference type="ARBA" id="ARBA00001933"/>
    </source>
</evidence>
<comment type="subunit">
    <text evidence="3 9">Homodimer.</text>
</comment>
<accession>A0A410E0V7</accession>
<dbReference type="RefSeq" id="WP_128215677.1">
    <property type="nucleotide sequence ID" value="NZ_CP025746.1"/>
</dbReference>
<sequence>MNSLFRKDLSEFKPYEAEESNCSVILNANESFINIGQQLEKQILSTIKEINLNRYPSPTGEKLRSAYGDYSGVDKESIMIGNGSDELISIICNTFVNSGDKVIKFNPDFSMYKIYGVIHGAKVIEYELKDDFSLDIEKYIDFINNEAPKVVFISVPNNPTGGIINKEELLKIVSSVNSIVVIDEAYFEFYGETLINEINKYNNLIVLRTASKIGLAALRLGFLITNSVLLRELYKVKPPYNVNAITQEIGTLLYTNKDLLQANVEAILKEKDLLETALKNLASRFGFNVYPSSTNFILIELKEAKALYEYLESMGVAVRFFGKGRLENCIRVTVGSGVENMVLVKKINDFLGA</sequence>
<comment type="similarity">
    <text evidence="2 9">Belongs to the class-II pyridoxal-phosphate-dependent aminotransferase family. Histidinol-phosphate aminotransferase subfamily.</text>
</comment>
<evidence type="ECO:0000256" key="2">
    <source>
        <dbReference type="ARBA" id="ARBA00007970"/>
    </source>
</evidence>
<dbReference type="SUPFAM" id="SSF53383">
    <property type="entry name" value="PLP-dependent transferases"/>
    <property type="match status" value="1"/>
</dbReference>
<dbReference type="NCBIfam" id="TIGR01141">
    <property type="entry name" value="hisC"/>
    <property type="match status" value="1"/>
</dbReference>
<dbReference type="InterPro" id="IPR015422">
    <property type="entry name" value="PyrdxlP-dep_Trfase_small"/>
</dbReference>
<dbReference type="GO" id="GO:0030170">
    <property type="term" value="F:pyridoxal phosphate binding"/>
    <property type="evidence" value="ECO:0007669"/>
    <property type="project" value="InterPro"/>
</dbReference>
<evidence type="ECO:0000313" key="13">
    <source>
        <dbReference type="Proteomes" id="UP000286268"/>
    </source>
</evidence>
<dbReference type="GO" id="GO:0004400">
    <property type="term" value="F:histidinol-phosphate transaminase activity"/>
    <property type="evidence" value="ECO:0007669"/>
    <property type="project" value="UniProtKB-UniRule"/>
</dbReference>
<dbReference type="HAMAP" id="MF_01023">
    <property type="entry name" value="HisC_aminotrans_2"/>
    <property type="match status" value="1"/>
</dbReference>
<keyword evidence="7 9" id="KW-0663">Pyridoxal phosphate</keyword>
<keyword evidence="6 9" id="KW-0808">Transferase</keyword>
<reference evidence="12 13" key="1">
    <citation type="submission" date="2018-01" db="EMBL/GenBank/DDBJ databases">
        <title>Genome Sequencing and Assembly of Anaerobacter polyendosporus strain CT4.</title>
        <authorList>
            <person name="Tachaapaikoon C."/>
            <person name="Sutheeworapong S."/>
            <person name="Jenjaroenpun P."/>
            <person name="Wongsurawat T."/>
            <person name="Nookeaw I."/>
            <person name="Cheawchanlertfa P."/>
            <person name="Kosugi A."/>
            <person name="Cheevadhanarak S."/>
            <person name="Ratanakhanokchai K."/>
        </authorList>
    </citation>
    <scope>NUCLEOTIDE SEQUENCE [LARGE SCALE GENOMIC DNA]</scope>
    <source>
        <strain evidence="12 13">CT4</strain>
    </source>
</reference>
<keyword evidence="10" id="KW-0175">Coiled coil</keyword>
<dbReference type="GO" id="GO:0000105">
    <property type="term" value="P:L-histidine biosynthetic process"/>
    <property type="evidence" value="ECO:0007669"/>
    <property type="project" value="UniProtKB-UniRule"/>
</dbReference>
<evidence type="ECO:0000259" key="11">
    <source>
        <dbReference type="Pfam" id="PF00155"/>
    </source>
</evidence>
<evidence type="ECO:0000256" key="7">
    <source>
        <dbReference type="ARBA" id="ARBA00022898"/>
    </source>
</evidence>
<dbReference type="EC" id="2.6.1.9" evidence="9"/>
<gene>
    <name evidence="9 12" type="primary">hisC</name>
    <name evidence="12" type="ORF">C1I91_26895</name>
</gene>
<dbReference type="PANTHER" id="PTHR42885:SF2">
    <property type="entry name" value="HISTIDINOL-PHOSPHATE AMINOTRANSFERASE"/>
    <property type="match status" value="1"/>
</dbReference>
<dbReference type="AlphaFoldDB" id="A0A410E0V7"/>
<dbReference type="Pfam" id="PF00155">
    <property type="entry name" value="Aminotran_1_2"/>
    <property type="match status" value="1"/>
</dbReference>
<proteinExistence type="inferred from homology"/>
<evidence type="ECO:0000256" key="6">
    <source>
        <dbReference type="ARBA" id="ARBA00022679"/>
    </source>
</evidence>
<evidence type="ECO:0000256" key="10">
    <source>
        <dbReference type="SAM" id="Coils"/>
    </source>
</evidence>
<evidence type="ECO:0000256" key="9">
    <source>
        <dbReference type="HAMAP-Rule" id="MF_01023"/>
    </source>
</evidence>
<dbReference type="CDD" id="cd00609">
    <property type="entry name" value="AAT_like"/>
    <property type="match status" value="1"/>
</dbReference>
<evidence type="ECO:0000256" key="3">
    <source>
        <dbReference type="ARBA" id="ARBA00011738"/>
    </source>
</evidence>
<evidence type="ECO:0000313" key="12">
    <source>
        <dbReference type="EMBL" id="QAA34980.1"/>
    </source>
</evidence>
<dbReference type="UniPathway" id="UPA00031">
    <property type="reaction ID" value="UER00012"/>
</dbReference>
<evidence type="ECO:0000256" key="5">
    <source>
        <dbReference type="ARBA" id="ARBA00022605"/>
    </source>
</evidence>
<dbReference type="EMBL" id="CP025746">
    <property type="protein sequence ID" value="QAA34980.1"/>
    <property type="molecule type" value="Genomic_DNA"/>
</dbReference>
<organism evidence="12 13">
    <name type="scientific">Clostridium manihotivorum</name>
    <dbReference type="NCBI Taxonomy" id="2320868"/>
    <lineage>
        <taxon>Bacteria</taxon>
        <taxon>Bacillati</taxon>
        <taxon>Bacillota</taxon>
        <taxon>Clostridia</taxon>
        <taxon>Eubacteriales</taxon>
        <taxon>Clostridiaceae</taxon>
        <taxon>Clostridium</taxon>
    </lineage>
</organism>
<dbReference type="InterPro" id="IPR004839">
    <property type="entry name" value="Aminotransferase_I/II_large"/>
</dbReference>
<name>A0A410E0V7_9CLOT</name>
<evidence type="ECO:0000256" key="4">
    <source>
        <dbReference type="ARBA" id="ARBA00022576"/>
    </source>
</evidence>
<dbReference type="InterPro" id="IPR015421">
    <property type="entry name" value="PyrdxlP-dep_Trfase_major"/>
</dbReference>
<dbReference type="OrthoDB" id="9813612at2"/>
<evidence type="ECO:0000256" key="8">
    <source>
        <dbReference type="ARBA" id="ARBA00023102"/>
    </source>
</evidence>
<comment type="cofactor">
    <cofactor evidence="1 9">
        <name>pyridoxal 5'-phosphate</name>
        <dbReference type="ChEBI" id="CHEBI:597326"/>
    </cofactor>
</comment>
<dbReference type="InterPro" id="IPR015424">
    <property type="entry name" value="PyrdxlP-dep_Trfase"/>
</dbReference>
<keyword evidence="5 9" id="KW-0028">Amino-acid biosynthesis</keyword>
<dbReference type="InterPro" id="IPR005861">
    <property type="entry name" value="HisP_aminotrans"/>
</dbReference>
<protein>
    <recommendedName>
        <fullName evidence="9">Histidinol-phosphate aminotransferase</fullName>
        <ecNumber evidence="9">2.6.1.9</ecNumber>
    </recommendedName>
    <alternativeName>
        <fullName evidence="9">Imidazole acetol-phosphate transaminase</fullName>
    </alternativeName>
</protein>
<keyword evidence="8 9" id="KW-0368">Histidine biosynthesis</keyword>
<comment type="catalytic activity">
    <reaction evidence="9">
        <text>L-histidinol phosphate + 2-oxoglutarate = 3-(imidazol-4-yl)-2-oxopropyl phosphate + L-glutamate</text>
        <dbReference type="Rhea" id="RHEA:23744"/>
        <dbReference type="ChEBI" id="CHEBI:16810"/>
        <dbReference type="ChEBI" id="CHEBI:29985"/>
        <dbReference type="ChEBI" id="CHEBI:57766"/>
        <dbReference type="ChEBI" id="CHEBI:57980"/>
        <dbReference type="EC" id="2.6.1.9"/>
    </reaction>
</comment>
<comment type="pathway">
    <text evidence="9">Amino-acid biosynthesis; L-histidine biosynthesis; L-histidine from 5-phospho-alpha-D-ribose 1-diphosphate: step 7/9.</text>
</comment>
<dbReference type="Proteomes" id="UP000286268">
    <property type="component" value="Chromosome"/>
</dbReference>
<feature type="domain" description="Aminotransferase class I/classII large" evidence="11">
    <location>
        <begin position="50"/>
        <end position="343"/>
    </location>
</feature>
<dbReference type="Gene3D" id="3.40.640.10">
    <property type="entry name" value="Type I PLP-dependent aspartate aminotransferase-like (Major domain)"/>
    <property type="match status" value="1"/>
</dbReference>
<keyword evidence="4 9" id="KW-0032">Aminotransferase</keyword>
<dbReference type="PANTHER" id="PTHR42885">
    <property type="entry name" value="HISTIDINOL-PHOSPHATE AMINOTRANSFERASE-RELATED"/>
    <property type="match status" value="1"/>
</dbReference>